<feature type="active site" description="Proton acceptor" evidence="2">
    <location>
        <position position="103"/>
    </location>
</feature>
<dbReference type="InterPro" id="IPR037171">
    <property type="entry name" value="NagB/RpiA_transferase-like"/>
</dbReference>
<evidence type="ECO:0000313" key="3">
    <source>
        <dbReference type="EMBL" id="MCP1727535.1"/>
    </source>
</evidence>
<dbReference type="Proteomes" id="UP001523550">
    <property type="component" value="Unassembled WGS sequence"/>
</dbReference>
<dbReference type="CDD" id="cd01398">
    <property type="entry name" value="RPI_A"/>
    <property type="match status" value="1"/>
</dbReference>
<dbReference type="GO" id="GO:0004751">
    <property type="term" value="F:ribose-5-phosphate isomerase activity"/>
    <property type="evidence" value="ECO:0007669"/>
    <property type="project" value="UniProtKB-EC"/>
</dbReference>
<dbReference type="SUPFAM" id="SSF75445">
    <property type="entry name" value="D-ribose-5-phosphate isomerase (RpiA), lid domain"/>
    <property type="match status" value="1"/>
</dbReference>
<comment type="pathway">
    <text evidence="2">Carbohydrate degradation; pentose phosphate pathway; D-ribose 5-phosphate from D-ribulose 5-phosphate (non-oxidative stage): step 1/1.</text>
</comment>
<comment type="function">
    <text evidence="2">Catalyzes the reversible conversion of ribose-5-phosphate to ribulose 5-phosphate.</text>
</comment>
<comment type="caution">
    <text evidence="3">The sequence shown here is derived from an EMBL/GenBank/DDBJ whole genome shotgun (WGS) entry which is preliminary data.</text>
</comment>
<dbReference type="InterPro" id="IPR020672">
    <property type="entry name" value="Ribose5P_isomerase_typA_subgr"/>
</dbReference>
<dbReference type="Pfam" id="PF06026">
    <property type="entry name" value="Rib_5-P_isom_A"/>
    <property type="match status" value="1"/>
</dbReference>
<dbReference type="SUPFAM" id="SSF100950">
    <property type="entry name" value="NagB/RpiA/CoA transferase-like"/>
    <property type="match status" value="1"/>
</dbReference>
<comment type="similarity">
    <text evidence="2">Belongs to the ribose 5-phosphate isomerase family.</text>
</comment>
<dbReference type="Gene3D" id="3.40.50.1360">
    <property type="match status" value="1"/>
</dbReference>
<accession>A0ABT1G8B4</accession>
<dbReference type="HAMAP" id="MF_00170">
    <property type="entry name" value="Rib_5P_isom_A"/>
    <property type="match status" value="1"/>
</dbReference>
<protein>
    <recommendedName>
        <fullName evidence="2">Ribose-5-phosphate isomerase A</fullName>
        <ecNumber evidence="2">5.3.1.6</ecNumber>
    </recommendedName>
    <alternativeName>
        <fullName evidence="2">Phosphoriboisomerase A</fullName>
        <shortName evidence="2">PRI</shortName>
    </alternativeName>
</protein>
<dbReference type="RefSeq" id="WP_253447868.1">
    <property type="nucleotide sequence ID" value="NZ_JALJYF010000002.1"/>
</dbReference>
<feature type="binding site" evidence="2">
    <location>
        <begin position="94"/>
        <end position="97"/>
    </location>
    <ligand>
        <name>substrate</name>
    </ligand>
</feature>
<reference evidence="3 4" key="1">
    <citation type="submission" date="2022-03" db="EMBL/GenBank/DDBJ databases">
        <title>Genomic Encyclopedia of Type Strains, Phase III (KMG-III): the genomes of soil and plant-associated and newly described type strains.</title>
        <authorList>
            <person name="Whitman W."/>
        </authorList>
    </citation>
    <scope>NUCLEOTIDE SEQUENCE [LARGE SCALE GENOMIC DNA]</scope>
    <source>
        <strain evidence="3 4">BSker1</strain>
    </source>
</reference>
<comment type="subunit">
    <text evidence="2">Homodimer.</text>
</comment>
<dbReference type="PANTHER" id="PTHR11934:SF0">
    <property type="entry name" value="RIBOSE-5-PHOSPHATE ISOMERASE"/>
    <property type="match status" value="1"/>
</dbReference>
<feature type="binding site" evidence="2">
    <location>
        <begin position="28"/>
        <end position="31"/>
    </location>
    <ligand>
        <name>substrate</name>
    </ligand>
</feature>
<evidence type="ECO:0000256" key="2">
    <source>
        <dbReference type="HAMAP-Rule" id="MF_00170"/>
    </source>
</evidence>
<dbReference type="NCBIfam" id="NF001924">
    <property type="entry name" value="PRK00702.1"/>
    <property type="match status" value="1"/>
</dbReference>
<dbReference type="PANTHER" id="PTHR11934">
    <property type="entry name" value="RIBOSE-5-PHOSPHATE ISOMERASE"/>
    <property type="match status" value="1"/>
</dbReference>
<dbReference type="Gene3D" id="3.30.70.260">
    <property type="match status" value="1"/>
</dbReference>
<feature type="binding site" evidence="2">
    <location>
        <position position="121"/>
    </location>
    <ligand>
        <name>substrate</name>
    </ligand>
</feature>
<comment type="catalytic activity">
    <reaction evidence="2">
        <text>aldehydo-D-ribose 5-phosphate = D-ribulose 5-phosphate</text>
        <dbReference type="Rhea" id="RHEA:14657"/>
        <dbReference type="ChEBI" id="CHEBI:58121"/>
        <dbReference type="ChEBI" id="CHEBI:58273"/>
        <dbReference type="EC" id="5.3.1.6"/>
    </reaction>
</comment>
<evidence type="ECO:0000313" key="4">
    <source>
        <dbReference type="Proteomes" id="UP001523550"/>
    </source>
</evidence>
<dbReference type="EC" id="5.3.1.6" evidence="2"/>
<proteinExistence type="inferred from homology"/>
<name>A0ABT1G8B4_9GAMM</name>
<evidence type="ECO:0000256" key="1">
    <source>
        <dbReference type="ARBA" id="ARBA00023235"/>
    </source>
</evidence>
<organism evidence="3 4">
    <name type="scientific">Natronospira proteinivora</name>
    <dbReference type="NCBI Taxonomy" id="1807133"/>
    <lineage>
        <taxon>Bacteria</taxon>
        <taxon>Pseudomonadati</taxon>
        <taxon>Pseudomonadota</taxon>
        <taxon>Gammaproteobacteria</taxon>
        <taxon>Natronospirales</taxon>
        <taxon>Natronospiraceae</taxon>
        <taxon>Natronospira</taxon>
    </lineage>
</organism>
<gene>
    <name evidence="2" type="primary">rpiA</name>
    <name evidence="3" type="ORF">J2T60_001535</name>
</gene>
<keyword evidence="1 2" id="KW-0413">Isomerase</keyword>
<dbReference type="InterPro" id="IPR004788">
    <property type="entry name" value="Ribose5P_isomerase_type_A"/>
</dbReference>
<dbReference type="EMBL" id="JALJYF010000002">
    <property type="protein sequence ID" value="MCP1727535.1"/>
    <property type="molecule type" value="Genomic_DNA"/>
</dbReference>
<sequence>MSSDTGKRNAAREALKFVEEGSILGVGTGSTVNHFIDMLASEGPSIRGAVSSSDASTDRMRKLGIEILDLNSTGDLDLYVDGADESNRLLQLIKGGGGALTREKIVAGASKRFICIADHSKLVRALGEFPLPVEVIPMARSFVARQLKGLGGVPHWREGVTTDNGNQIIDVAGLTISEPIKLEDRINAIPGVVTVGLFARRGADVLLLGDENGVERLDRR</sequence>
<keyword evidence="4" id="KW-1185">Reference proteome</keyword>
<feature type="binding site" evidence="2">
    <location>
        <begin position="81"/>
        <end position="84"/>
    </location>
    <ligand>
        <name>substrate</name>
    </ligand>
</feature>
<dbReference type="NCBIfam" id="TIGR00021">
    <property type="entry name" value="rpiA"/>
    <property type="match status" value="1"/>
</dbReference>